<dbReference type="GO" id="GO:0005737">
    <property type="term" value="C:cytoplasm"/>
    <property type="evidence" value="ECO:0007669"/>
    <property type="project" value="UniProtKB-SubCell"/>
</dbReference>
<dbReference type="PROSITE" id="PS50003">
    <property type="entry name" value="PH_DOMAIN"/>
    <property type="match status" value="1"/>
</dbReference>
<feature type="compositionally biased region" description="Low complexity" evidence="3">
    <location>
        <begin position="247"/>
        <end position="263"/>
    </location>
</feature>
<dbReference type="InterPro" id="IPR011993">
    <property type="entry name" value="PH-like_dom_sf"/>
</dbReference>
<dbReference type="Proteomes" id="UP001212841">
    <property type="component" value="Unassembled WGS sequence"/>
</dbReference>
<feature type="domain" description="PH" evidence="4">
    <location>
        <begin position="497"/>
        <end position="599"/>
    </location>
</feature>
<dbReference type="InterPro" id="IPR000219">
    <property type="entry name" value="DH_dom"/>
</dbReference>
<dbReference type="GO" id="GO:0005085">
    <property type="term" value="F:guanyl-nucleotide exchange factor activity"/>
    <property type="evidence" value="ECO:0007669"/>
    <property type="project" value="InterPro"/>
</dbReference>
<dbReference type="CDD" id="cd00201">
    <property type="entry name" value="WW"/>
    <property type="match status" value="1"/>
</dbReference>
<keyword evidence="8" id="KW-1185">Reference proteome</keyword>
<dbReference type="InterPro" id="IPR001849">
    <property type="entry name" value="PH_domain"/>
</dbReference>
<dbReference type="SUPFAM" id="SSF48065">
    <property type="entry name" value="DBL homology domain (DH-domain)"/>
    <property type="match status" value="1"/>
</dbReference>
<sequence>MAEAEELVQSEHAKGPTPGLTQVRTADSAHSLVAPWEDSGIVDTKGRLEKVLTAAEVLELASARCWVVGGETAGRLRNILAGALNPSNRKHDSLDPSAHSVLSKLEATTEALISNLDSLLRQFNEIDATQKEALSAIGAPPFIERMNSVGTMPRPASIISPADTEQPDTDGGPVLSTPIPTHPHALHFLGQQTSTASIQSDTSNLSSVDLHALMKSDPNRASLIPEMNTLNLTLNRNRLSGDQQLLAGTPTTPQSPASAATPATPKMFAKLPPEVLAANLPKNEMMRLCAVYELIETEADYVRDLQTMINYHQEEIKKTKLLSDEDINLLFSNVDQLVPVNQHLLNRLTEKRDTDPFIPEVGDALVDVSESFKVYTQYCANYPQAMKLLYSLQPRADFKDHLQTWMNSTEGRGLSLESFLIKPVQRICKYPLLIRELQKHTDKLSKDTISLNLAMEKIEAVVSEVNEGTRQLGERERLTTLEKKIESPMPLNLGTLRHVRDGVVQRIQTGKTKERYILLFAEVLLILKQLKGGKYQLEGVSDMGEMVIKPDGKGDAIPRGARNAWQVLAVGERKDTFVFSATSEEERTKWVEAFIHATKLANTPDREGRKPSAIGGLMERHFNDTIEGKGTIRFMSGTIRKPTHSRTPSSGSLRPKAWGGSIRKKGVDFANENSILETIANMSDNDIPIEPDMVESNGQVWKRTTSAMGPSYYYNPQTKETSWRLPEVYTVLDPATGKPLTAEEELPMDDEEDLMDEDLDDEMVVDQNVELVEGYPDWRRVERDGVTYWCNVATMESRWEPPGPGDESHSGEDQGVDGNHV</sequence>
<evidence type="ECO:0000256" key="3">
    <source>
        <dbReference type="SAM" id="MobiDB-lite"/>
    </source>
</evidence>
<dbReference type="InterPro" id="IPR035899">
    <property type="entry name" value="DBL_dom_sf"/>
</dbReference>
<dbReference type="InterPro" id="IPR036020">
    <property type="entry name" value="WW_dom_sf"/>
</dbReference>
<dbReference type="SMART" id="SM00233">
    <property type="entry name" value="PH"/>
    <property type="match status" value="1"/>
</dbReference>
<dbReference type="CDD" id="cd00160">
    <property type="entry name" value="RhoGEF"/>
    <property type="match status" value="1"/>
</dbReference>
<dbReference type="SMART" id="SM00456">
    <property type="entry name" value="WW"/>
    <property type="match status" value="2"/>
</dbReference>
<keyword evidence="2" id="KW-0963">Cytoplasm</keyword>
<dbReference type="PROSITE" id="PS50010">
    <property type="entry name" value="DH_2"/>
    <property type="match status" value="1"/>
</dbReference>
<dbReference type="Gene3D" id="2.30.29.30">
    <property type="entry name" value="Pleckstrin-homology domain (PH domain)/Phosphotyrosine-binding domain (PTB)"/>
    <property type="match status" value="1"/>
</dbReference>
<evidence type="ECO:0000256" key="2">
    <source>
        <dbReference type="ARBA" id="ARBA00022490"/>
    </source>
</evidence>
<feature type="domain" description="WW" evidence="6">
    <location>
        <begin position="701"/>
        <end position="728"/>
    </location>
</feature>
<evidence type="ECO:0000313" key="7">
    <source>
        <dbReference type="EMBL" id="KAJ3054710.1"/>
    </source>
</evidence>
<feature type="region of interest" description="Disordered" evidence="3">
    <location>
        <begin position="796"/>
        <end position="821"/>
    </location>
</feature>
<dbReference type="InterPro" id="IPR051480">
    <property type="entry name" value="Endocytic_GEF_Adapter"/>
</dbReference>
<reference evidence="7" key="1">
    <citation type="submission" date="2020-05" db="EMBL/GenBank/DDBJ databases">
        <title>Phylogenomic resolution of chytrid fungi.</title>
        <authorList>
            <person name="Stajich J.E."/>
            <person name="Amses K."/>
            <person name="Simmons R."/>
            <person name="Seto K."/>
            <person name="Myers J."/>
            <person name="Bonds A."/>
            <person name="Quandt C.A."/>
            <person name="Barry K."/>
            <person name="Liu P."/>
            <person name="Grigoriev I."/>
            <person name="Longcore J.E."/>
            <person name="James T.Y."/>
        </authorList>
    </citation>
    <scope>NUCLEOTIDE SEQUENCE</scope>
    <source>
        <strain evidence="7">JEL0318</strain>
    </source>
</reference>
<dbReference type="GO" id="GO:0035025">
    <property type="term" value="P:positive regulation of Rho protein signal transduction"/>
    <property type="evidence" value="ECO:0007669"/>
    <property type="project" value="TreeGrafter"/>
</dbReference>
<dbReference type="PROSITE" id="PS00741">
    <property type="entry name" value="DH_1"/>
    <property type="match status" value="1"/>
</dbReference>
<dbReference type="Pfam" id="PF00621">
    <property type="entry name" value="RhoGEF"/>
    <property type="match status" value="1"/>
</dbReference>
<dbReference type="PROSITE" id="PS01159">
    <property type="entry name" value="WW_DOMAIN_1"/>
    <property type="match status" value="1"/>
</dbReference>
<dbReference type="PANTHER" id="PTHR46006">
    <property type="entry name" value="RHO GUANINE NUCLEOTIDE EXCHANGE FACTOR AT 64C, ISOFORM A"/>
    <property type="match status" value="1"/>
</dbReference>
<protein>
    <submittedName>
        <fullName evidence="7">Cytochrome c oxidase subunit 1</fullName>
    </submittedName>
</protein>
<evidence type="ECO:0000256" key="1">
    <source>
        <dbReference type="ARBA" id="ARBA00004496"/>
    </source>
</evidence>
<dbReference type="PROSITE" id="PS50020">
    <property type="entry name" value="WW_DOMAIN_2"/>
    <property type="match status" value="1"/>
</dbReference>
<dbReference type="SMART" id="SM00325">
    <property type="entry name" value="RhoGEF"/>
    <property type="match status" value="1"/>
</dbReference>
<accession>A0AAD5SND3</accession>
<comment type="caution">
    <text evidence="7">The sequence shown here is derived from an EMBL/GenBank/DDBJ whole genome shotgun (WGS) entry which is preliminary data.</text>
</comment>
<dbReference type="EMBL" id="JADGJD010000120">
    <property type="protein sequence ID" value="KAJ3054710.1"/>
    <property type="molecule type" value="Genomic_DNA"/>
</dbReference>
<dbReference type="InterPro" id="IPR001331">
    <property type="entry name" value="GDS_CDC24_CS"/>
</dbReference>
<feature type="region of interest" description="Disordered" evidence="3">
    <location>
        <begin position="1"/>
        <end position="20"/>
    </location>
</feature>
<dbReference type="Gene3D" id="2.20.70.10">
    <property type="match status" value="1"/>
</dbReference>
<dbReference type="Gene3D" id="1.20.900.10">
    <property type="entry name" value="Dbl homology (DH) domain"/>
    <property type="match status" value="1"/>
</dbReference>
<dbReference type="AlphaFoldDB" id="A0AAD5SND3"/>
<dbReference type="PANTHER" id="PTHR46006:SF6">
    <property type="entry name" value="INTERSECTIN-2 ISOFORM X1"/>
    <property type="match status" value="1"/>
</dbReference>
<name>A0AAD5SND3_9FUNG</name>
<proteinExistence type="predicted"/>
<evidence type="ECO:0000259" key="6">
    <source>
        <dbReference type="PROSITE" id="PS50020"/>
    </source>
</evidence>
<comment type="subcellular location">
    <subcellularLocation>
        <location evidence="1">Cytoplasm</location>
    </subcellularLocation>
</comment>
<organism evidence="7 8">
    <name type="scientific">Rhizophlyctis rosea</name>
    <dbReference type="NCBI Taxonomy" id="64517"/>
    <lineage>
        <taxon>Eukaryota</taxon>
        <taxon>Fungi</taxon>
        <taxon>Fungi incertae sedis</taxon>
        <taxon>Chytridiomycota</taxon>
        <taxon>Chytridiomycota incertae sedis</taxon>
        <taxon>Chytridiomycetes</taxon>
        <taxon>Rhizophlyctidales</taxon>
        <taxon>Rhizophlyctidaceae</taxon>
        <taxon>Rhizophlyctis</taxon>
    </lineage>
</organism>
<feature type="domain" description="DH" evidence="5">
    <location>
        <begin position="286"/>
        <end position="468"/>
    </location>
</feature>
<dbReference type="SUPFAM" id="SSF51045">
    <property type="entry name" value="WW domain"/>
    <property type="match status" value="1"/>
</dbReference>
<evidence type="ECO:0000259" key="4">
    <source>
        <dbReference type="PROSITE" id="PS50003"/>
    </source>
</evidence>
<dbReference type="InterPro" id="IPR001202">
    <property type="entry name" value="WW_dom"/>
</dbReference>
<gene>
    <name evidence="7" type="primary">MYO22_1</name>
    <name evidence="7" type="ORF">HK097_001053</name>
</gene>
<dbReference type="Pfam" id="PF00169">
    <property type="entry name" value="PH"/>
    <property type="match status" value="1"/>
</dbReference>
<feature type="region of interest" description="Disordered" evidence="3">
    <location>
        <begin position="244"/>
        <end position="263"/>
    </location>
</feature>
<dbReference type="SUPFAM" id="SSF50729">
    <property type="entry name" value="PH domain-like"/>
    <property type="match status" value="1"/>
</dbReference>
<evidence type="ECO:0000313" key="8">
    <source>
        <dbReference type="Proteomes" id="UP001212841"/>
    </source>
</evidence>
<dbReference type="GO" id="GO:0035556">
    <property type="term" value="P:intracellular signal transduction"/>
    <property type="evidence" value="ECO:0007669"/>
    <property type="project" value="InterPro"/>
</dbReference>
<evidence type="ECO:0000259" key="5">
    <source>
        <dbReference type="PROSITE" id="PS50010"/>
    </source>
</evidence>